<dbReference type="PANTHER" id="PTHR33731:SF2">
    <property type="entry name" value="ORGAN-SPECIFIC PROTEIN S2-LIKE"/>
    <property type="match status" value="1"/>
</dbReference>
<reference evidence="3" key="1">
    <citation type="journal article" date="2019" name="Gigascience">
        <title>De novo genome assembly of the endangered Acer yangbiense, a plant species with extremely small populations endemic to Yunnan Province, China.</title>
        <authorList>
            <person name="Yang J."/>
            <person name="Wariss H.M."/>
            <person name="Tao L."/>
            <person name="Zhang R."/>
            <person name="Yun Q."/>
            <person name="Hollingsworth P."/>
            <person name="Dao Z."/>
            <person name="Luo G."/>
            <person name="Guo H."/>
            <person name="Ma Y."/>
            <person name="Sun W."/>
        </authorList>
    </citation>
    <scope>NUCLEOTIDE SEQUENCE [LARGE SCALE GENOMIC DNA]</scope>
    <source>
        <strain evidence="3">cv. Malutang</strain>
    </source>
</reference>
<proteinExistence type="predicted"/>
<protein>
    <recommendedName>
        <fullName evidence="4">Organ-specific protein S2</fullName>
    </recommendedName>
</protein>
<name>A0A5C7I685_9ROSI</name>
<comment type="caution">
    <text evidence="2">The sequence shown here is derived from an EMBL/GenBank/DDBJ whole genome shotgun (WGS) entry which is preliminary data.</text>
</comment>
<keyword evidence="1" id="KW-0732">Signal</keyword>
<dbReference type="PANTHER" id="PTHR33731">
    <property type="entry name" value="PROTEIN, PUTATIVE-RELATED"/>
    <property type="match status" value="1"/>
</dbReference>
<dbReference type="Pfam" id="PF10950">
    <property type="entry name" value="Organ_specific"/>
    <property type="match status" value="2"/>
</dbReference>
<feature type="chain" id="PRO_5022925989" description="Organ-specific protein S2" evidence="1">
    <location>
        <begin position="24"/>
        <end position="257"/>
    </location>
</feature>
<dbReference type="EMBL" id="VAHF01000004">
    <property type="protein sequence ID" value="TXG64518.1"/>
    <property type="molecule type" value="Genomic_DNA"/>
</dbReference>
<evidence type="ECO:0000313" key="3">
    <source>
        <dbReference type="Proteomes" id="UP000323000"/>
    </source>
</evidence>
<keyword evidence="3" id="KW-1185">Reference proteome</keyword>
<dbReference type="OrthoDB" id="1734141at2759"/>
<feature type="signal peptide" evidence="1">
    <location>
        <begin position="1"/>
        <end position="23"/>
    </location>
</feature>
<dbReference type="AlphaFoldDB" id="A0A5C7I685"/>
<accession>A0A5C7I685</accession>
<dbReference type="Proteomes" id="UP000323000">
    <property type="component" value="Chromosome 4"/>
</dbReference>
<evidence type="ECO:0008006" key="4">
    <source>
        <dbReference type="Google" id="ProtNLM"/>
    </source>
</evidence>
<gene>
    <name evidence="2" type="ORF">EZV62_011512</name>
</gene>
<organism evidence="2 3">
    <name type="scientific">Acer yangbiense</name>
    <dbReference type="NCBI Taxonomy" id="1000413"/>
    <lineage>
        <taxon>Eukaryota</taxon>
        <taxon>Viridiplantae</taxon>
        <taxon>Streptophyta</taxon>
        <taxon>Embryophyta</taxon>
        <taxon>Tracheophyta</taxon>
        <taxon>Spermatophyta</taxon>
        <taxon>Magnoliopsida</taxon>
        <taxon>eudicotyledons</taxon>
        <taxon>Gunneridae</taxon>
        <taxon>Pentapetalae</taxon>
        <taxon>rosids</taxon>
        <taxon>malvids</taxon>
        <taxon>Sapindales</taxon>
        <taxon>Sapindaceae</taxon>
        <taxon>Hippocastanoideae</taxon>
        <taxon>Acereae</taxon>
        <taxon>Acer</taxon>
    </lineage>
</organism>
<dbReference type="InterPro" id="IPR024489">
    <property type="entry name" value="Organ_specific_prot"/>
</dbReference>
<evidence type="ECO:0000256" key="1">
    <source>
        <dbReference type="SAM" id="SignalP"/>
    </source>
</evidence>
<sequence length="257" mass="29169">MKALFVALSTMSLLLLFASITDARKDLGENWRAVMKDQSMPESIQGLIPESDHDHQKADDCHTSENSEVKKEIYVGDHSSKPTDEINFESRRDVIIYDNVIKAPVEKISLVKDFEPVKPDLSIYDNGVEPIEKRFSVKDFEPMKPDVSIYDNGVKLVEKRFFVKDFEPVKPDASIYDNGIKPIEKRSFVTDFEPVKPDVSIYDNGIKSNEKRSFARDFEPVKLDVSIYESGIKPTKDLSSTKNFDPSLEVATIILGK</sequence>
<evidence type="ECO:0000313" key="2">
    <source>
        <dbReference type="EMBL" id="TXG64518.1"/>
    </source>
</evidence>